<proteinExistence type="predicted"/>
<keyword evidence="3" id="KW-1185">Reference proteome</keyword>
<comment type="caution">
    <text evidence="2">The sequence shown here is derived from an EMBL/GenBank/DDBJ whole genome shotgun (WGS) entry which is preliminary data.</text>
</comment>
<accession>A0A317VL47</accession>
<dbReference type="Proteomes" id="UP000246702">
    <property type="component" value="Unassembled WGS sequence"/>
</dbReference>
<dbReference type="GeneID" id="37115607"/>
<dbReference type="EMBL" id="MSFK01000031">
    <property type="protein sequence ID" value="PWY73857.1"/>
    <property type="molecule type" value="Genomic_DNA"/>
</dbReference>
<evidence type="ECO:0000256" key="1">
    <source>
        <dbReference type="SAM" id="MobiDB-lite"/>
    </source>
</evidence>
<reference evidence="2 3" key="1">
    <citation type="submission" date="2016-12" db="EMBL/GenBank/DDBJ databases">
        <title>The genomes of Aspergillus section Nigri reveals drivers in fungal speciation.</title>
        <authorList>
            <consortium name="DOE Joint Genome Institute"/>
            <person name="Vesth T.C."/>
            <person name="Nybo J."/>
            <person name="Theobald S."/>
            <person name="Brandl J."/>
            <person name="Frisvad J.C."/>
            <person name="Nielsen K.F."/>
            <person name="Lyhne E.K."/>
            <person name="Kogle M.E."/>
            <person name="Kuo A."/>
            <person name="Riley R."/>
            <person name="Clum A."/>
            <person name="Nolan M."/>
            <person name="Lipzen A."/>
            <person name="Salamov A."/>
            <person name="Henrissat B."/>
            <person name="Wiebenga A."/>
            <person name="De Vries R.P."/>
            <person name="Grigoriev I.V."/>
            <person name="Mortensen U.H."/>
            <person name="Andersen M.R."/>
            <person name="Baker S.E."/>
        </authorList>
    </citation>
    <scope>NUCLEOTIDE SEQUENCE [LARGE SCALE GENOMIC DNA]</scope>
    <source>
        <strain evidence="2 3">CBS 115572</strain>
    </source>
</reference>
<gene>
    <name evidence="2" type="ORF">BO94DRAFT_549829</name>
</gene>
<feature type="compositionally biased region" description="Polar residues" evidence="1">
    <location>
        <begin position="58"/>
        <end position="71"/>
    </location>
</feature>
<protein>
    <submittedName>
        <fullName evidence="2">Uncharacterized protein</fullName>
    </submittedName>
</protein>
<organism evidence="2 3">
    <name type="scientific">Aspergillus sclerotioniger CBS 115572</name>
    <dbReference type="NCBI Taxonomy" id="1450535"/>
    <lineage>
        <taxon>Eukaryota</taxon>
        <taxon>Fungi</taxon>
        <taxon>Dikarya</taxon>
        <taxon>Ascomycota</taxon>
        <taxon>Pezizomycotina</taxon>
        <taxon>Eurotiomycetes</taxon>
        <taxon>Eurotiomycetidae</taxon>
        <taxon>Eurotiales</taxon>
        <taxon>Aspergillaceae</taxon>
        <taxon>Aspergillus</taxon>
        <taxon>Aspergillus subgen. Circumdati</taxon>
    </lineage>
</organism>
<name>A0A317VL47_9EURO</name>
<feature type="region of interest" description="Disordered" evidence="1">
    <location>
        <begin position="40"/>
        <end position="111"/>
    </location>
</feature>
<dbReference type="AlphaFoldDB" id="A0A317VL47"/>
<sequence length="111" mass="12414">MHHNPTQHHLANLASLTSYSVTTVLYQRIPYGQYRYQQGKQAHDLAPLPSSRPIHSPTIHQPTRQNETGTVETARREKHAPLQRAKKDSSSSSHLLPIGSLLPSTHAPLEI</sequence>
<feature type="compositionally biased region" description="Low complexity" evidence="1">
    <location>
        <begin position="90"/>
        <end position="104"/>
    </location>
</feature>
<evidence type="ECO:0000313" key="2">
    <source>
        <dbReference type="EMBL" id="PWY73857.1"/>
    </source>
</evidence>
<dbReference type="RefSeq" id="XP_025463609.1">
    <property type="nucleotide sequence ID" value="XM_025613464.1"/>
</dbReference>
<evidence type="ECO:0000313" key="3">
    <source>
        <dbReference type="Proteomes" id="UP000246702"/>
    </source>
</evidence>